<dbReference type="PATRIC" id="fig|158899.10.peg.2455"/>
<evidence type="ECO:0000313" key="2">
    <source>
        <dbReference type="Proteomes" id="UP000072421"/>
    </source>
</evidence>
<dbReference type="EMBL" id="CP013232">
    <property type="protein sequence ID" value="AMO95133.1"/>
    <property type="molecule type" value="Genomic_DNA"/>
</dbReference>
<gene>
    <name evidence="1" type="ORF">CFter6_2461</name>
</gene>
<sequence>MRLAQGGGSFQELPALLAEARPFSPSRAETPIAIPVGSRFSGCGVAVEETRSMVRRAMGRASGKIFIGKGEAPAFP</sequence>
<accession>A0A127PBK4</accession>
<proteinExistence type="predicted"/>
<dbReference type="RefSeq" id="WP_061540012.1">
    <property type="nucleotide sequence ID" value="NZ_CP013232.1"/>
</dbReference>
<dbReference type="Proteomes" id="UP000072421">
    <property type="component" value="Chromosome"/>
</dbReference>
<evidence type="ECO:0000313" key="1">
    <source>
        <dbReference type="EMBL" id="AMO95133.1"/>
    </source>
</evidence>
<organism evidence="1">
    <name type="scientific">Collimonas fungivorans</name>
    <dbReference type="NCBI Taxonomy" id="158899"/>
    <lineage>
        <taxon>Bacteria</taxon>
        <taxon>Pseudomonadati</taxon>
        <taxon>Pseudomonadota</taxon>
        <taxon>Betaproteobacteria</taxon>
        <taxon>Burkholderiales</taxon>
        <taxon>Oxalobacteraceae</taxon>
        <taxon>Collimonas</taxon>
    </lineage>
</organism>
<reference evidence="1 2" key="1">
    <citation type="submission" date="2015-11" db="EMBL/GenBank/DDBJ databases">
        <title>Exploring the genomic traits of fungus-feeding bacterial genus Collimonas.</title>
        <authorList>
            <person name="Song C."/>
            <person name="Schmidt R."/>
            <person name="de Jager V."/>
            <person name="Krzyzanowska D."/>
            <person name="Jongedijk E."/>
            <person name="Cankar K."/>
            <person name="Beekwilder J."/>
            <person name="van Veen A."/>
            <person name="de Boer W."/>
            <person name="van Veen J.A."/>
            <person name="Garbeva P."/>
        </authorList>
    </citation>
    <scope>NUCLEOTIDE SEQUENCE [LARGE SCALE GENOMIC DNA]</scope>
    <source>
        <strain evidence="1 2">Ter6</strain>
    </source>
</reference>
<protein>
    <submittedName>
        <fullName evidence="1">Uncharacterized protein</fullName>
    </submittedName>
</protein>
<dbReference type="AlphaFoldDB" id="A0A127PBK4"/>
<name>A0A127PBK4_9BURK</name>